<dbReference type="PANTHER" id="PTHR10357:SF179">
    <property type="entry name" value="NEUTRAL AND BASIC AMINO ACID TRANSPORT PROTEIN RBAT"/>
    <property type="match status" value="1"/>
</dbReference>
<dbReference type="FunFam" id="2.60.40.1180:FF:000007">
    <property type="entry name" value="Sucrose isomerase"/>
    <property type="match status" value="1"/>
</dbReference>
<sequence length="539" mass="63113">MKHWWKNAVIYQIYPKSFQDSNGDGIGDLRGIIQRLPYLKKLGIDAIWLSPVYKSPEIDNGYDISDYEDIDPSFGTLNDMDELIKQAQQLGIRIVMDLVVNHTSDQHPWFIESKKNRDSPYRNFYIWRDPVNGHEPNNLQSGFLGSAWKYDKNSGQYYLHLWSPEQPDLNWSNPQVREKIYKMINFWINRGISGFRMDAIELIGKDPDKKIIANGPKLHDYLKEMNKYTFSKKDILTVGETWQTNPKIIEKYTDPKNKEFSMVFQFSGQGIDTIPGKEKWDYKSVTPQELKKVFTDWQVGYNFEHMWLGLVLENHDLPRVISRWGNDNNLRIPCAKMFAIVTHMMKGTPFIYQGEEIGMTNFHFKSISEVRDIESKNMYKERLSKGYSKAEVIAEINAKSRDNARTPMQWNTKRNAGFTTGTPWININPNYKSINVDACLKDPLSIFNTYKRLIQLRHDNENIMEGSFRIYENQNQNVLSYIRQSANKKWLIVANLSSVEQNFSSGYKTKKVLLTNYRPRKSMEKIRLKPYEAFVVSVC</sequence>
<dbReference type="Gene3D" id="3.90.400.10">
    <property type="entry name" value="Oligo-1,6-glucosidase, Domain 2"/>
    <property type="match status" value="1"/>
</dbReference>
<evidence type="ECO:0000256" key="3">
    <source>
        <dbReference type="ARBA" id="ARBA00023295"/>
    </source>
</evidence>
<dbReference type="FunFam" id="3.90.400.10:FF:000002">
    <property type="entry name" value="Sucrose isomerase"/>
    <property type="match status" value="1"/>
</dbReference>
<dbReference type="SUPFAM" id="SSF51445">
    <property type="entry name" value="(Trans)glycosidases"/>
    <property type="match status" value="1"/>
</dbReference>
<evidence type="ECO:0000256" key="1">
    <source>
        <dbReference type="ARBA" id="ARBA00008061"/>
    </source>
</evidence>
<dbReference type="NCBIfam" id="NF008183">
    <property type="entry name" value="PRK10933.1"/>
    <property type="match status" value="1"/>
</dbReference>
<dbReference type="AlphaFoldDB" id="A0A5B8EIX3"/>
<dbReference type="Pfam" id="PF23915">
    <property type="entry name" value="SusG_C"/>
    <property type="match status" value="1"/>
</dbReference>
<feature type="domain" description="Glycosyl hydrolase family 13 catalytic" evidence="4">
    <location>
        <begin position="12"/>
        <end position="405"/>
    </location>
</feature>
<organism evidence="5 6">
    <name type="scientific">Lactobacillus amylovorus</name>
    <dbReference type="NCBI Taxonomy" id="1604"/>
    <lineage>
        <taxon>Bacteria</taxon>
        <taxon>Bacillati</taxon>
        <taxon>Bacillota</taxon>
        <taxon>Bacilli</taxon>
        <taxon>Lactobacillales</taxon>
        <taxon>Lactobacillaceae</taxon>
        <taxon>Lactobacillus</taxon>
    </lineage>
</organism>
<dbReference type="Proteomes" id="UP000312326">
    <property type="component" value="Chromosome"/>
</dbReference>
<dbReference type="SMART" id="SM00642">
    <property type="entry name" value="Aamy"/>
    <property type="match status" value="1"/>
</dbReference>
<protein>
    <submittedName>
        <fullName evidence="5">Glucohydrolase</fullName>
    </submittedName>
</protein>
<evidence type="ECO:0000259" key="4">
    <source>
        <dbReference type="SMART" id="SM00642"/>
    </source>
</evidence>
<accession>A0A5B8EIX3</accession>
<dbReference type="RefSeq" id="WP_139962553.1">
    <property type="nucleotide sequence ID" value="NZ_CP029754.1"/>
</dbReference>
<dbReference type="PANTHER" id="PTHR10357">
    <property type="entry name" value="ALPHA-AMYLASE FAMILY MEMBER"/>
    <property type="match status" value="1"/>
</dbReference>
<dbReference type="Gene3D" id="2.60.40.1180">
    <property type="entry name" value="Golgi alpha-mannosidase II"/>
    <property type="match status" value="1"/>
</dbReference>
<dbReference type="EMBL" id="CP029754">
    <property type="protein sequence ID" value="QDD71141.1"/>
    <property type="molecule type" value="Genomic_DNA"/>
</dbReference>
<keyword evidence="2 5" id="KW-0378">Hydrolase</keyword>
<dbReference type="CDD" id="cd11333">
    <property type="entry name" value="AmyAc_SI_OligoGlu_DGase"/>
    <property type="match status" value="1"/>
</dbReference>
<dbReference type="InterPro" id="IPR006047">
    <property type="entry name" value="GH13_cat_dom"/>
</dbReference>
<dbReference type="InterPro" id="IPR013780">
    <property type="entry name" value="Glyco_hydro_b"/>
</dbReference>
<dbReference type="Pfam" id="PF00128">
    <property type="entry name" value="Alpha-amylase"/>
    <property type="match status" value="1"/>
</dbReference>
<dbReference type="InterPro" id="IPR017853">
    <property type="entry name" value="GH"/>
</dbReference>
<dbReference type="GO" id="GO:0009313">
    <property type="term" value="P:oligosaccharide catabolic process"/>
    <property type="evidence" value="ECO:0007669"/>
    <property type="project" value="TreeGrafter"/>
</dbReference>
<dbReference type="Gene3D" id="3.20.20.80">
    <property type="entry name" value="Glycosidases"/>
    <property type="match status" value="1"/>
</dbReference>
<evidence type="ECO:0000313" key="5">
    <source>
        <dbReference type="EMBL" id="QDD71141.1"/>
    </source>
</evidence>
<gene>
    <name evidence="5" type="ORF">DM298_09980</name>
</gene>
<dbReference type="SUPFAM" id="SSF51011">
    <property type="entry name" value="Glycosyl hydrolase domain"/>
    <property type="match status" value="1"/>
</dbReference>
<proteinExistence type="inferred from homology"/>
<name>A0A5B8EIX3_LACAM</name>
<dbReference type="InterPro" id="IPR056300">
    <property type="entry name" value="SusG-like_C"/>
</dbReference>
<reference evidence="5 6" key="1">
    <citation type="submission" date="2018-06" db="EMBL/GenBank/DDBJ databases">
        <title>Complete genome sequnece of Lactobacillus amylovorus PMRA3.</title>
        <authorList>
            <person name="Nam Y.-D."/>
            <person name="Chung W.-H."/>
            <person name="Park Y.S."/>
            <person name="Kang J."/>
        </authorList>
    </citation>
    <scope>NUCLEOTIDE SEQUENCE [LARGE SCALE GENOMIC DNA]</scope>
    <source>
        <strain evidence="5 6">PMRA3</strain>
    </source>
</reference>
<evidence type="ECO:0000313" key="6">
    <source>
        <dbReference type="Proteomes" id="UP000312326"/>
    </source>
</evidence>
<comment type="similarity">
    <text evidence="1">Belongs to the glycosyl hydrolase 13 family.</text>
</comment>
<dbReference type="GO" id="GO:0004556">
    <property type="term" value="F:alpha-amylase activity"/>
    <property type="evidence" value="ECO:0007669"/>
    <property type="project" value="TreeGrafter"/>
</dbReference>
<keyword evidence="3" id="KW-0326">Glycosidase</keyword>
<evidence type="ECO:0000256" key="2">
    <source>
        <dbReference type="ARBA" id="ARBA00022801"/>
    </source>
</evidence>
<dbReference type="InterPro" id="IPR045857">
    <property type="entry name" value="O16G_dom_2"/>
</dbReference>
<dbReference type="FunFam" id="3.20.20.80:FF:000064">
    <property type="entry name" value="Oligo-1,6-glucosidase"/>
    <property type="match status" value="2"/>
</dbReference>